<dbReference type="InterPro" id="IPR024079">
    <property type="entry name" value="MetalloPept_cat_dom_sf"/>
</dbReference>
<reference evidence="1" key="1">
    <citation type="submission" date="2018-05" db="EMBL/GenBank/DDBJ databases">
        <authorList>
            <person name="Lanie J.A."/>
            <person name="Ng W.-L."/>
            <person name="Kazmierczak K.M."/>
            <person name="Andrzejewski T.M."/>
            <person name="Davidsen T.M."/>
            <person name="Wayne K.J."/>
            <person name="Tettelin H."/>
            <person name="Glass J.I."/>
            <person name="Rusch D."/>
            <person name="Podicherti R."/>
            <person name="Tsui H.-C.T."/>
            <person name="Winkler M.E."/>
        </authorList>
    </citation>
    <scope>NUCLEOTIDE SEQUENCE</scope>
</reference>
<dbReference type="AlphaFoldDB" id="A0A382VCB2"/>
<dbReference type="EMBL" id="UINC01150499">
    <property type="protein sequence ID" value="SVD43578.1"/>
    <property type="molecule type" value="Genomic_DNA"/>
</dbReference>
<sequence length="202" mass="23762">WTIKVDPKLLKNENNELKSQVFTALANHLQRIKYILPEAKVKALQKLPIWLDHHYEPLSSMQYHPGVTWLRANRHDPRLVKHVHIPRAKALLDRGQWAKHPYVILHELAHAYHDQVLNKGFENEEVLGAYNEAKEKGIYEKVLLYTGRTVKHYGLTNQMEYFAECTEAYLGVNDFYPFVRAELNEHDPGMFQVLKKIWGEIR</sequence>
<evidence type="ECO:0008006" key="2">
    <source>
        <dbReference type="Google" id="ProtNLM"/>
    </source>
</evidence>
<accession>A0A382VCB2</accession>
<name>A0A382VCB2_9ZZZZ</name>
<evidence type="ECO:0000313" key="1">
    <source>
        <dbReference type="EMBL" id="SVD43578.1"/>
    </source>
</evidence>
<protein>
    <recommendedName>
        <fullName evidence="2">Metallopeptidase</fullName>
    </recommendedName>
</protein>
<gene>
    <name evidence="1" type="ORF">METZ01_LOCUS396432</name>
</gene>
<proteinExistence type="predicted"/>
<dbReference type="GO" id="GO:0008237">
    <property type="term" value="F:metallopeptidase activity"/>
    <property type="evidence" value="ECO:0007669"/>
    <property type="project" value="InterPro"/>
</dbReference>
<dbReference type="Gene3D" id="3.40.390.10">
    <property type="entry name" value="Collagenase (Catalytic Domain)"/>
    <property type="match status" value="1"/>
</dbReference>
<dbReference type="SUPFAM" id="SSF55486">
    <property type="entry name" value="Metalloproteases ('zincins'), catalytic domain"/>
    <property type="match status" value="1"/>
</dbReference>
<organism evidence="1">
    <name type="scientific">marine metagenome</name>
    <dbReference type="NCBI Taxonomy" id="408172"/>
    <lineage>
        <taxon>unclassified sequences</taxon>
        <taxon>metagenomes</taxon>
        <taxon>ecological metagenomes</taxon>
    </lineage>
</organism>
<feature type="non-terminal residue" evidence="1">
    <location>
        <position position="1"/>
    </location>
</feature>